<keyword evidence="6" id="KW-0067">ATP-binding</keyword>
<evidence type="ECO:0000313" key="10">
    <source>
        <dbReference type="EMBL" id="GAH66520.1"/>
    </source>
</evidence>
<dbReference type="EMBL" id="BARU01033357">
    <property type="protein sequence ID" value="GAH66520.1"/>
    <property type="molecule type" value="Genomic_DNA"/>
</dbReference>
<organism evidence="10">
    <name type="scientific">marine sediment metagenome</name>
    <dbReference type="NCBI Taxonomy" id="412755"/>
    <lineage>
        <taxon>unclassified sequences</taxon>
        <taxon>metagenomes</taxon>
        <taxon>ecological metagenomes</taxon>
    </lineage>
</organism>
<feature type="non-terminal residue" evidence="10">
    <location>
        <position position="167"/>
    </location>
</feature>
<dbReference type="GO" id="GO:0005829">
    <property type="term" value="C:cytosol"/>
    <property type="evidence" value="ECO:0007669"/>
    <property type="project" value="TreeGrafter"/>
</dbReference>
<evidence type="ECO:0000259" key="9">
    <source>
        <dbReference type="Pfam" id="PF00772"/>
    </source>
</evidence>
<evidence type="ECO:0000256" key="8">
    <source>
        <dbReference type="ARBA" id="ARBA00023235"/>
    </source>
</evidence>
<protein>
    <recommendedName>
        <fullName evidence="9">DNA helicase DnaB-like N-terminal domain-containing protein</fullName>
    </recommendedName>
</protein>
<keyword evidence="4" id="KW-0378">Hydrolase</keyword>
<evidence type="ECO:0000256" key="4">
    <source>
        <dbReference type="ARBA" id="ARBA00022801"/>
    </source>
</evidence>
<dbReference type="Pfam" id="PF00772">
    <property type="entry name" value="DnaB"/>
    <property type="match status" value="1"/>
</dbReference>
<gene>
    <name evidence="10" type="ORF">S03H2_52512</name>
</gene>
<dbReference type="PANTHER" id="PTHR30153">
    <property type="entry name" value="REPLICATIVE DNA HELICASE DNAB"/>
    <property type="match status" value="1"/>
</dbReference>
<dbReference type="InterPro" id="IPR016136">
    <property type="entry name" value="DNA_helicase_N/primase_C"/>
</dbReference>
<reference evidence="10" key="1">
    <citation type="journal article" date="2014" name="Front. Microbiol.">
        <title>High frequency of phylogenetically diverse reductive dehalogenase-homologous genes in deep subseafloor sedimentary metagenomes.</title>
        <authorList>
            <person name="Kawai M."/>
            <person name="Futagami T."/>
            <person name="Toyoda A."/>
            <person name="Takaki Y."/>
            <person name="Nishi S."/>
            <person name="Hori S."/>
            <person name="Arai W."/>
            <person name="Tsubouchi T."/>
            <person name="Morono Y."/>
            <person name="Uchiyama I."/>
            <person name="Ito T."/>
            <person name="Fujiyama A."/>
            <person name="Inagaki F."/>
            <person name="Takami H."/>
        </authorList>
    </citation>
    <scope>NUCLEOTIDE SEQUENCE</scope>
    <source>
        <strain evidence="10">Expedition CK06-06</strain>
    </source>
</reference>
<dbReference type="FunFam" id="1.10.860.10:FF:000001">
    <property type="entry name" value="Replicative DNA helicase"/>
    <property type="match status" value="1"/>
</dbReference>
<dbReference type="GO" id="GO:0005524">
    <property type="term" value="F:ATP binding"/>
    <property type="evidence" value="ECO:0007669"/>
    <property type="project" value="UniProtKB-KW"/>
</dbReference>
<dbReference type="GO" id="GO:1990077">
    <property type="term" value="C:primosome complex"/>
    <property type="evidence" value="ECO:0007669"/>
    <property type="project" value="UniProtKB-KW"/>
</dbReference>
<name>X1IB86_9ZZZZ</name>
<dbReference type="GO" id="GO:0006269">
    <property type="term" value="P:DNA replication, synthesis of primer"/>
    <property type="evidence" value="ECO:0007669"/>
    <property type="project" value="UniProtKB-KW"/>
</dbReference>
<dbReference type="InterPro" id="IPR007693">
    <property type="entry name" value="DNA_helicase_DnaB-like_N"/>
</dbReference>
<keyword evidence="3" id="KW-0547">Nucleotide-binding</keyword>
<proteinExistence type="predicted"/>
<evidence type="ECO:0000256" key="1">
    <source>
        <dbReference type="ARBA" id="ARBA00022515"/>
    </source>
</evidence>
<dbReference type="GO" id="GO:0003678">
    <property type="term" value="F:DNA helicase activity"/>
    <property type="evidence" value="ECO:0007669"/>
    <property type="project" value="InterPro"/>
</dbReference>
<evidence type="ECO:0000256" key="7">
    <source>
        <dbReference type="ARBA" id="ARBA00023125"/>
    </source>
</evidence>
<keyword evidence="5" id="KW-0347">Helicase</keyword>
<dbReference type="SUPFAM" id="SSF48024">
    <property type="entry name" value="N-terminal domain of DnaB helicase"/>
    <property type="match status" value="1"/>
</dbReference>
<evidence type="ECO:0000256" key="5">
    <source>
        <dbReference type="ARBA" id="ARBA00022806"/>
    </source>
</evidence>
<sequence>MQDQIKKEGKLYPLDTSKLERIPPYNIEAEESLLGAMLISRDAIISVIEVVTAEDFYRKSNQEVFNTVKELYVKGEPADPITVADHLGKRGLLDEVGGKTFVHSLISNIPLAANAEYYAQIVRSNSILRKLIYAATEIATMGYEVPQDLNSTVDKAQQLIFSIYKDL</sequence>
<keyword evidence="7" id="KW-0238">DNA-binding</keyword>
<keyword evidence="8" id="KW-0413">Isomerase</keyword>
<dbReference type="InterPro" id="IPR036185">
    <property type="entry name" value="DNA_heli_DnaB-like_N_sf"/>
</dbReference>
<dbReference type="Gene3D" id="1.10.860.10">
    <property type="entry name" value="DNAb Helicase, Chain A"/>
    <property type="match status" value="1"/>
</dbReference>
<evidence type="ECO:0000256" key="3">
    <source>
        <dbReference type="ARBA" id="ARBA00022741"/>
    </source>
</evidence>
<feature type="domain" description="DNA helicase DnaB-like N-terminal" evidence="9">
    <location>
        <begin position="23"/>
        <end position="123"/>
    </location>
</feature>
<accession>X1IB86</accession>
<evidence type="ECO:0000256" key="2">
    <source>
        <dbReference type="ARBA" id="ARBA00022705"/>
    </source>
</evidence>
<keyword evidence="2" id="KW-0235">DNA replication</keyword>
<dbReference type="AlphaFoldDB" id="X1IB86"/>
<dbReference type="GO" id="GO:0016787">
    <property type="term" value="F:hydrolase activity"/>
    <property type="evidence" value="ECO:0007669"/>
    <property type="project" value="UniProtKB-KW"/>
</dbReference>
<evidence type="ECO:0000256" key="6">
    <source>
        <dbReference type="ARBA" id="ARBA00022840"/>
    </source>
</evidence>
<keyword evidence="1" id="KW-0639">Primosome</keyword>
<comment type="caution">
    <text evidence="10">The sequence shown here is derived from an EMBL/GenBank/DDBJ whole genome shotgun (WGS) entry which is preliminary data.</text>
</comment>
<dbReference type="GO" id="GO:0003677">
    <property type="term" value="F:DNA binding"/>
    <property type="evidence" value="ECO:0007669"/>
    <property type="project" value="UniProtKB-KW"/>
</dbReference>
<dbReference type="PANTHER" id="PTHR30153:SF2">
    <property type="entry name" value="REPLICATIVE DNA HELICASE"/>
    <property type="match status" value="1"/>
</dbReference>